<accession>A0ACB7Y869</accession>
<dbReference type="Proteomes" id="UP000828048">
    <property type="component" value="Chromosome 7"/>
</dbReference>
<evidence type="ECO:0000313" key="1">
    <source>
        <dbReference type="EMBL" id="KAH7849737.1"/>
    </source>
</evidence>
<comment type="caution">
    <text evidence="1">The sequence shown here is derived from an EMBL/GenBank/DDBJ whole genome shotgun (WGS) entry which is preliminary data.</text>
</comment>
<evidence type="ECO:0000313" key="2">
    <source>
        <dbReference type="Proteomes" id="UP000828048"/>
    </source>
</evidence>
<dbReference type="EMBL" id="CM037157">
    <property type="protein sequence ID" value="KAH7849737.1"/>
    <property type="molecule type" value="Genomic_DNA"/>
</dbReference>
<organism evidence="1 2">
    <name type="scientific">Vaccinium darrowii</name>
    <dbReference type="NCBI Taxonomy" id="229202"/>
    <lineage>
        <taxon>Eukaryota</taxon>
        <taxon>Viridiplantae</taxon>
        <taxon>Streptophyta</taxon>
        <taxon>Embryophyta</taxon>
        <taxon>Tracheophyta</taxon>
        <taxon>Spermatophyta</taxon>
        <taxon>Magnoliopsida</taxon>
        <taxon>eudicotyledons</taxon>
        <taxon>Gunneridae</taxon>
        <taxon>Pentapetalae</taxon>
        <taxon>asterids</taxon>
        <taxon>Ericales</taxon>
        <taxon>Ericaceae</taxon>
        <taxon>Vaccinioideae</taxon>
        <taxon>Vaccinieae</taxon>
        <taxon>Vaccinium</taxon>
    </lineage>
</organism>
<protein>
    <submittedName>
        <fullName evidence="1">Uncharacterized protein</fullName>
    </submittedName>
</protein>
<gene>
    <name evidence="1" type="ORF">Vadar_022334</name>
</gene>
<reference evidence="1 2" key="1">
    <citation type="journal article" date="2021" name="Hortic Res">
        <title>High-quality reference genome and annotation aids understanding of berry development for evergreen blueberry (Vaccinium darrowii).</title>
        <authorList>
            <person name="Yu J."/>
            <person name="Hulse-Kemp A.M."/>
            <person name="Babiker E."/>
            <person name="Staton M."/>
        </authorList>
    </citation>
    <scope>NUCLEOTIDE SEQUENCE [LARGE SCALE GENOMIC DNA]</scope>
    <source>
        <strain evidence="2">cv. NJ 8807/NJ 8810</strain>
        <tissue evidence="1">Young leaf</tissue>
    </source>
</reference>
<keyword evidence="2" id="KW-1185">Reference proteome</keyword>
<sequence>MVELGNEVVGREEIGRVVRLVMEGDEGKVIRHRAKELRDSARIALDSGGSSYDSLARTVKAWKLDHNTTTTAKVKAQLIDDSGIIPATVHDAIVKQHFFANGKPICLSEFPNMKAKAATHSITKEERNTLGKAKNLLQASSEITSVWPPCMTW</sequence>
<name>A0ACB7Y869_9ERIC</name>
<proteinExistence type="predicted"/>